<dbReference type="InterPro" id="IPR019800">
    <property type="entry name" value="Glyco_hydro_3_AS"/>
</dbReference>
<dbReference type="SUPFAM" id="SSF51445">
    <property type="entry name" value="(Trans)glycosidases"/>
    <property type="match status" value="1"/>
</dbReference>
<organism evidence="7">
    <name type="scientific">Oceaniferula spumae</name>
    <dbReference type="NCBI Taxonomy" id="2979115"/>
    <lineage>
        <taxon>Bacteria</taxon>
        <taxon>Pseudomonadati</taxon>
        <taxon>Verrucomicrobiota</taxon>
        <taxon>Verrucomicrobiia</taxon>
        <taxon>Verrucomicrobiales</taxon>
        <taxon>Verrucomicrobiaceae</taxon>
        <taxon>Oceaniferula</taxon>
    </lineage>
</organism>
<evidence type="ECO:0000313" key="7">
    <source>
        <dbReference type="EMBL" id="BDS05514.1"/>
    </source>
</evidence>
<dbReference type="KEGG" id="osu:NT6N_05540"/>
<dbReference type="NCBIfam" id="NF003740">
    <property type="entry name" value="PRK05337.1"/>
    <property type="match status" value="1"/>
</dbReference>
<evidence type="ECO:0000256" key="2">
    <source>
        <dbReference type="ARBA" id="ARBA00005336"/>
    </source>
</evidence>
<protein>
    <recommendedName>
        <fullName evidence="3">beta-N-acetylhexosaminidase</fullName>
        <ecNumber evidence="3">3.2.1.52</ecNumber>
    </recommendedName>
</protein>
<dbReference type="InterPro" id="IPR036962">
    <property type="entry name" value="Glyco_hydro_3_N_sf"/>
</dbReference>
<dbReference type="Pfam" id="PF00933">
    <property type="entry name" value="Glyco_hydro_3"/>
    <property type="match status" value="1"/>
</dbReference>
<accession>A0AAT9FHT7</accession>
<feature type="domain" description="Glycoside hydrolase family 3 N-terminal" evidence="6">
    <location>
        <begin position="19"/>
        <end position="311"/>
    </location>
</feature>
<dbReference type="InterPro" id="IPR017853">
    <property type="entry name" value="GH"/>
</dbReference>
<dbReference type="InterPro" id="IPR001764">
    <property type="entry name" value="Glyco_hydro_3_N"/>
</dbReference>
<keyword evidence="4 7" id="KW-0378">Hydrolase</keyword>
<dbReference type="EMBL" id="AP026866">
    <property type="protein sequence ID" value="BDS05514.1"/>
    <property type="molecule type" value="Genomic_DNA"/>
</dbReference>
<name>A0AAT9FHT7_9BACT</name>
<evidence type="ECO:0000256" key="1">
    <source>
        <dbReference type="ARBA" id="ARBA00001231"/>
    </source>
</evidence>
<evidence type="ECO:0000256" key="4">
    <source>
        <dbReference type="ARBA" id="ARBA00022801"/>
    </source>
</evidence>
<evidence type="ECO:0000259" key="6">
    <source>
        <dbReference type="Pfam" id="PF00933"/>
    </source>
</evidence>
<dbReference type="PANTHER" id="PTHR30480:SF13">
    <property type="entry name" value="BETA-HEXOSAMINIDASE"/>
    <property type="match status" value="1"/>
</dbReference>
<gene>
    <name evidence="7" type="ORF">NT6N_05540</name>
</gene>
<keyword evidence="5" id="KW-0326">Glycosidase</keyword>
<dbReference type="EC" id="3.2.1.52" evidence="3"/>
<evidence type="ECO:0000256" key="3">
    <source>
        <dbReference type="ARBA" id="ARBA00012663"/>
    </source>
</evidence>
<dbReference type="Gene3D" id="3.20.20.300">
    <property type="entry name" value="Glycoside hydrolase, family 3, N-terminal domain"/>
    <property type="match status" value="1"/>
</dbReference>
<dbReference type="GO" id="GO:0005975">
    <property type="term" value="P:carbohydrate metabolic process"/>
    <property type="evidence" value="ECO:0007669"/>
    <property type="project" value="InterPro"/>
</dbReference>
<dbReference type="InterPro" id="IPR050226">
    <property type="entry name" value="NagZ_Beta-hexosaminidase"/>
</dbReference>
<dbReference type="PANTHER" id="PTHR30480">
    <property type="entry name" value="BETA-HEXOSAMINIDASE-RELATED"/>
    <property type="match status" value="1"/>
</dbReference>
<dbReference type="AlphaFoldDB" id="A0AAT9FHT7"/>
<reference evidence="7" key="1">
    <citation type="submission" date="2024-07" db="EMBL/GenBank/DDBJ databases">
        <title>Complete genome sequence of Verrucomicrobiaceae bacterium NT6N.</title>
        <authorList>
            <person name="Huang C."/>
            <person name="Takami H."/>
            <person name="Hamasaki K."/>
        </authorList>
    </citation>
    <scope>NUCLEOTIDE SEQUENCE</scope>
    <source>
        <strain evidence="7">NT6N</strain>
    </source>
</reference>
<comment type="similarity">
    <text evidence="2">Belongs to the glycosyl hydrolase 3 family.</text>
</comment>
<proteinExistence type="inferred from homology"/>
<evidence type="ECO:0000256" key="5">
    <source>
        <dbReference type="ARBA" id="ARBA00023295"/>
    </source>
</evidence>
<comment type="catalytic activity">
    <reaction evidence="1">
        <text>Hydrolysis of terminal non-reducing N-acetyl-D-hexosamine residues in N-acetyl-beta-D-hexosaminides.</text>
        <dbReference type="EC" id="3.2.1.52"/>
    </reaction>
</comment>
<sequence>MHGQLLLLGVPGTELTAADAARYKAIRPGGFVLFGRNVASPEQLRKLTDDLRDISDITPIIAIDQEGGRVSRTREIGTEPPSAQELREKGDMGLVARHGILMADLLRLLGFNMNFAPVLDISYDDEADNAMKGRCYGTDAQEVITNAGIFNRNLRHNRVLSSGKHFPSCGLADTDPHHDLPHIDKSVADMLKSDLLPYTALMPELDSLMSCHAHFSAVDPDSPGLPGSLSHNLLTKLLRNQLGYEGVIMTDDLDMGAIVNTYGRGPDVKLAVAAGNDMAMICHQVDTAQVALDHLKELPISTIDDSLKRVEKMKKRLSNPLKYSQKEWDLIDEDIMKLRVDVLGEEAAKEVRDYSGEKRSPVEGY</sequence>
<dbReference type="GO" id="GO:0009254">
    <property type="term" value="P:peptidoglycan turnover"/>
    <property type="evidence" value="ECO:0007669"/>
    <property type="project" value="TreeGrafter"/>
</dbReference>
<dbReference type="PROSITE" id="PS00775">
    <property type="entry name" value="GLYCOSYL_HYDROL_F3"/>
    <property type="match status" value="1"/>
</dbReference>
<dbReference type="GO" id="GO:0004563">
    <property type="term" value="F:beta-N-acetylhexosaminidase activity"/>
    <property type="evidence" value="ECO:0007669"/>
    <property type="project" value="UniProtKB-EC"/>
</dbReference>